<dbReference type="Proteomes" id="UP000266841">
    <property type="component" value="Unassembled WGS sequence"/>
</dbReference>
<keyword evidence="2" id="KW-1185">Reference proteome</keyword>
<comment type="caution">
    <text evidence="1">The sequence shown here is derived from an EMBL/GenBank/DDBJ whole genome shotgun (WGS) entry which is preliminary data.</text>
</comment>
<protein>
    <submittedName>
        <fullName evidence="1">Uncharacterized protein</fullName>
    </submittedName>
</protein>
<gene>
    <name evidence="1" type="ORF">THAOC_07467</name>
</gene>
<evidence type="ECO:0000313" key="2">
    <source>
        <dbReference type="Proteomes" id="UP000266841"/>
    </source>
</evidence>
<dbReference type="EMBL" id="AGNL01007611">
    <property type="protein sequence ID" value="EJK71123.1"/>
    <property type="molecule type" value="Genomic_DNA"/>
</dbReference>
<reference evidence="1 2" key="1">
    <citation type="journal article" date="2012" name="Genome Biol.">
        <title>Genome and low-iron response of an oceanic diatom adapted to chronic iron limitation.</title>
        <authorList>
            <person name="Lommer M."/>
            <person name="Specht M."/>
            <person name="Roy A.S."/>
            <person name="Kraemer L."/>
            <person name="Andreson R."/>
            <person name="Gutowska M.A."/>
            <person name="Wolf J."/>
            <person name="Bergner S.V."/>
            <person name="Schilhabel M.B."/>
            <person name="Klostermeier U.C."/>
            <person name="Beiko R.G."/>
            <person name="Rosenstiel P."/>
            <person name="Hippler M."/>
            <person name="Laroche J."/>
        </authorList>
    </citation>
    <scope>NUCLEOTIDE SEQUENCE [LARGE SCALE GENOMIC DNA]</scope>
    <source>
        <strain evidence="1 2">CCMP1005</strain>
    </source>
</reference>
<proteinExistence type="predicted"/>
<organism evidence="1 2">
    <name type="scientific">Thalassiosira oceanica</name>
    <name type="common">Marine diatom</name>
    <dbReference type="NCBI Taxonomy" id="159749"/>
    <lineage>
        <taxon>Eukaryota</taxon>
        <taxon>Sar</taxon>
        <taxon>Stramenopiles</taxon>
        <taxon>Ochrophyta</taxon>
        <taxon>Bacillariophyta</taxon>
        <taxon>Coscinodiscophyceae</taxon>
        <taxon>Thalassiosirophycidae</taxon>
        <taxon>Thalassiosirales</taxon>
        <taxon>Thalassiosiraceae</taxon>
        <taxon>Thalassiosira</taxon>
    </lineage>
</organism>
<name>K0SXH1_THAOC</name>
<feature type="non-terminal residue" evidence="1">
    <location>
        <position position="1"/>
    </location>
</feature>
<accession>K0SXH1</accession>
<dbReference type="AlphaFoldDB" id="K0SXH1"/>
<sequence>KGEQGREQIRAAIGGIEPVVSYEDLMRYESYILSIRSVIYPLSPEALRPLAILLSIVTREGRCCCLHSLRRTKTPAGDLTPNTVTEIGRLHFVFDYDGPEELEKSKEDAVSECHTVFYALEHVVSKTMAPADRRKLTLEVKANPGVDNEGNTPCNSLEAIQASLLNIEAKAPELIGPLTVQRNHLISSEKLLDKCKPEEASQILFTMGKLGLRDKSGKWKMEQEWAKVAPWLDLSWRTGTGRGGRGGRGARETMSV</sequence>
<dbReference type="OrthoDB" id="46898at2759"/>
<evidence type="ECO:0000313" key="1">
    <source>
        <dbReference type="EMBL" id="EJK71123.1"/>
    </source>
</evidence>